<dbReference type="InterPro" id="IPR036873">
    <property type="entry name" value="Rhodanese-like_dom_sf"/>
</dbReference>
<evidence type="ECO:0000259" key="1">
    <source>
        <dbReference type="PROSITE" id="PS50206"/>
    </source>
</evidence>
<organism evidence="2 3">
    <name type="scientific">Exaiptasia diaphana</name>
    <name type="common">Tropical sea anemone</name>
    <name type="synonym">Aiptasia pulchella</name>
    <dbReference type="NCBI Taxonomy" id="2652724"/>
    <lineage>
        <taxon>Eukaryota</taxon>
        <taxon>Metazoa</taxon>
        <taxon>Cnidaria</taxon>
        <taxon>Anthozoa</taxon>
        <taxon>Hexacorallia</taxon>
        <taxon>Actiniaria</taxon>
        <taxon>Aiptasiidae</taxon>
        <taxon>Exaiptasia</taxon>
    </lineage>
</organism>
<keyword evidence="3" id="KW-1185">Reference proteome</keyword>
<dbReference type="PROSITE" id="PS50206">
    <property type="entry name" value="RHODANESE_3"/>
    <property type="match status" value="1"/>
</dbReference>
<accession>A0A913XRA8</accession>
<dbReference type="Proteomes" id="UP000887567">
    <property type="component" value="Unplaced"/>
</dbReference>
<dbReference type="AlphaFoldDB" id="A0A913XRA8"/>
<dbReference type="InterPro" id="IPR001763">
    <property type="entry name" value="Rhodanese-like_dom"/>
</dbReference>
<dbReference type="OMA" id="CAKRTIT"/>
<dbReference type="KEGG" id="epa:110246050"/>
<dbReference type="Gene3D" id="3.40.250.10">
    <property type="entry name" value="Rhodanese-like domain"/>
    <property type="match status" value="1"/>
</dbReference>
<evidence type="ECO:0000313" key="2">
    <source>
        <dbReference type="EnsemblMetazoa" id="XP_020908008.1"/>
    </source>
</evidence>
<dbReference type="SMART" id="SM00450">
    <property type="entry name" value="RHOD"/>
    <property type="match status" value="1"/>
</dbReference>
<dbReference type="GeneID" id="110246050"/>
<name>A0A913XRA8_EXADI</name>
<protein>
    <recommendedName>
        <fullName evidence="1">Rhodanese domain-containing protein</fullName>
    </recommendedName>
</protein>
<dbReference type="PANTHER" id="PTHR44086">
    <property type="entry name" value="THIOSULFATE SULFURTRANSFERASE RDL2, MITOCHONDRIAL-RELATED"/>
    <property type="match status" value="1"/>
</dbReference>
<dbReference type="Pfam" id="PF00581">
    <property type="entry name" value="Rhodanese"/>
    <property type="match status" value="1"/>
</dbReference>
<feature type="domain" description="Rhodanese" evidence="1">
    <location>
        <begin position="108"/>
        <end position="204"/>
    </location>
</feature>
<sequence length="211" mass="23960">MSLNIRLFRHSLPTFARISLGKKVNMKPCQAIRSLSLFTMITMHRFWSVGAKNCTIMTTRQRFTQMLGVTEQGHCACAKRDITTEATPPTPPKDPSTVNIEELKAMIAANDIQLIDVREPYELQESGKIPNSVNVPLGDIPDAFTMKPKQFMEKYNAKKPKRKDANIVFHCKAGIRSKHALNQVHQLGFKMSRHYPGGFDDWETCLKRGNQ</sequence>
<dbReference type="RefSeq" id="XP_020908008.1">
    <property type="nucleotide sequence ID" value="XM_021052349.1"/>
</dbReference>
<dbReference type="OrthoDB" id="566238at2759"/>
<dbReference type="EnsemblMetazoa" id="XM_021052349.1">
    <property type="protein sequence ID" value="XP_020908008.1"/>
    <property type="gene ID" value="LOC110246050"/>
</dbReference>
<dbReference type="SUPFAM" id="SSF52821">
    <property type="entry name" value="Rhodanese/Cell cycle control phosphatase"/>
    <property type="match status" value="1"/>
</dbReference>
<evidence type="ECO:0000313" key="3">
    <source>
        <dbReference type="Proteomes" id="UP000887567"/>
    </source>
</evidence>
<dbReference type="PANTHER" id="PTHR44086:SF10">
    <property type="entry name" value="THIOSULFATE SULFURTRANSFERASE_RHODANESE-LIKE DOMAIN-CONTAINING PROTEIN 3"/>
    <property type="match status" value="1"/>
</dbReference>
<reference evidence="2" key="1">
    <citation type="submission" date="2022-11" db="UniProtKB">
        <authorList>
            <consortium name="EnsemblMetazoa"/>
        </authorList>
    </citation>
    <scope>IDENTIFICATION</scope>
</reference>
<proteinExistence type="predicted"/>